<evidence type="ECO:0000313" key="4">
    <source>
        <dbReference type="Proteomes" id="UP001156905"/>
    </source>
</evidence>
<sequence length="71" mass="7413">MSTEDAAAARLTGCGAAYFVALASVAALRRQSRHRQSSPSTGIGSRAVSSAHQQVPDNPHENAVPQPEQTI</sequence>
<organism evidence="3 4">
    <name type="scientific">Bradyrhizobium iriomotense</name>
    <dbReference type="NCBI Taxonomy" id="441950"/>
    <lineage>
        <taxon>Bacteria</taxon>
        <taxon>Pseudomonadati</taxon>
        <taxon>Pseudomonadota</taxon>
        <taxon>Alphaproteobacteria</taxon>
        <taxon>Hyphomicrobiales</taxon>
        <taxon>Nitrobacteraceae</taxon>
        <taxon>Bradyrhizobium</taxon>
    </lineage>
</organism>
<protein>
    <submittedName>
        <fullName evidence="3">Uncharacterized protein</fullName>
    </submittedName>
</protein>
<dbReference type="EMBL" id="BSOW01000012">
    <property type="protein sequence ID" value="GLR87051.1"/>
    <property type="molecule type" value="Genomic_DNA"/>
</dbReference>
<keyword evidence="2" id="KW-0472">Membrane</keyword>
<feature type="transmembrane region" description="Helical" evidence="2">
    <location>
        <begin position="6"/>
        <end position="28"/>
    </location>
</feature>
<feature type="region of interest" description="Disordered" evidence="1">
    <location>
        <begin position="29"/>
        <end position="71"/>
    </location>
</feature>
<gene>
    <name evidence="3" type="ORF">GCM10007857_37620</name>
</gene>
<proteinExistence type="predicted"/>
<evidence type="ECO:0000256" key="2">
    <source>
        <dbReference type="SAM" id="Phobius"/>
    </source>
</evidence>
<accession>A0ABQ6B375</accession>
<evidence type="ECO:0000313" key="3">
    <source>
        <dbReference type="EMBL" id="GLR87051.1"/>
    </source>
</evidence>
<keyword evidence="2" id="KW-1133">Transmembrane helix</keyword>
<dbReference type="Proteomes" id="UP001156905">
    <property type="component" value="Unassembled WGS sequence"/>
</dbReference>
<feature type="compositionally biased region" description="Polar residues" evidence="1">
    <location>
        <begin position="41"/>
        <end position="56"/>
    </location>
</feature>
<keyword evidence="4" id="KW-1185">Reference proteome</keyword>
<reference evidence="4" key="1">
    <citation type="journal article" date="2019" name="Int. J. Syst. Evol. Microbiol.">
        <title>The Global Catalogue of Microorganisms (GCM) 10K type strain sequencing project: providing services to taxonomists for standard genome sequencing and annotation.</title>
        <authorList>
            <consortium name="The Broad Institute Genomics Platform"/>
            <consortium name="The Broad Institute Genome Sequencing Center for Infectious Disease"/>
            <person name="Wu L."/>
            <person name="Ma J."/>
        </authorList>
    </citation>
    <scope>NUCLEOTIDE SEQUENCE [LARGE SCALE GENOMIC DNA]</scope>
    <source>
        <strain evidence="4">NBRC 102520</strain>
    </source>
</reference>
<evidence type="ECO:0000256" key="1">
    <source>
        <dbReference type="SAM" id="MobiDB-lite"/>
    </source>
</evidence>
<comment type="caution">
    <text evidence="3">The sequence shown here is derived from an EMBL/GenBank/DDBJ whole genome shotgun (WGS) entry which is preliminary data.</text>
</comment>
<keyword evidence="2" id="KW-0812">Transmembrane</keyword>
<name>A0ABQ6B375_9BRAD</name>